<name>A0ABP8D1Z4_9FLAO</name>
<gene>
    <name evidence="1" type="ORF">GCM10022292_30680</name>
</gene>
<accession>A0ABP8D1Z4</accession>
<reference evidence="2" key="1">
    <citation type="journal article" date="2019" name="Int. J. Syst. Evol. Microbiol.">
        <title>The Global Catalogue of Microorganisms (GCM) 10K type strain sequencing project: providing services to taxonomists for standard genome sequencing and annotation.</title>
        <authorList>
            <consortium name="The Broad Institute Genomics Platform"/>
            <consortium name="The Broad Institute Genome Sequencing Center for Infectious Disease"/>
            <person name="Wu L."/>
            <person name="Ma J."/>
        </authorList>
    </citation>
    <scope>NUCLEOTIDE SEQUENCE [LARGE SCALE GENOMIC DNA]</scope>
    <source>
        <strain evidence="2">JCM 17633</strain>
    </source>
</reference>
<proteinExistence type="predicted"/>
<protein>
    <recommendedName>
        <fullName evidence="3">CarboxypepD_reg-like domain-containing protein</fullName>
    </recommendedName>
</protein>
<keyword evidence="2" id="KW-1185">Reference proteome</keyword>
<evidence type="ECO:0000313" key="2">
    <source>
        <dbReference type="Proteomes" id="UP001501682"/>
    </source>
</evidence>
<comment type="caution">
    <text evidence="1">The sequence shown here is derived from an EMBL/GenBank/DDBJ whole genome shotgun (WGS) entry which is preliminary data.</text>
</comment>
<sequence length="509" mass="59823">MKINQIIIAIILCIVSQSYGQETFSSTLLDAKTEQPIPFATIQFNSKTGVISNDNGEFNITIKRAIRATDSLMISCLGYEEKRISLFNFNNSPIYLESKSVDLSEVLVTNKNYTIDEVLDKIKEGLTVNYDFSYNKRKLFYRTSYYTEMDKYDVSLEKSTIPEFNQQFIDSLLHIMPKNNSNHTEILGEIYGEIEPKASQKMEILKACRLYDKSKDINLDNYEKRFNDIFKKYVKRDSYFKIKSGWFSVKEEMDSSLFGDTNKKNEAATDALLAEQKKRDSIRKIGFLHWRKMMIHNFENNNFIDEDNDLNFIHKSRRYEFEIADYAYINDMFVYVIPFKPKRSEDFSGTMYVNTEDFAVVRVDYKNVKPLSKFSLLGISMKKYLKEGTIIFQKNDNDKYTLKYRDESLGERVGIKRPFKIVEKNKNVKGRRKQNELKGDIHFIVRNIEKTELVVFETDAISESDFKNFKEKSLVTPTQLNQYDPEFWKGYNIIEPNKALKEFKAIDME</sequence>
<dbReference type="EMBL" id="BAABCB010000030">
    <property type="protein sequence ID" value="GAA4246013.1"/>
    <property type="molecule type" value="Genomic_DNA"/>
</dbReference>
<dbReference type="Pfam" id="PF13715">
    <property type="entry name" value="CarbopepD_reg_2"/>
    <property type="match status" value="1"/>
</dbReference>
<dbReference type="Proteomes" id="UP001501682">
    <property type="component" value="Unassembled WGS sequence"/>
</dbReference>
<dbReference type="RefSeq" id="WP_334465335.1">
    <property type="nucleotide sequence ID" value="NZ_BAABCB010000030.1"/>
</dbReference>
<organism evidence="1 2">
    <name type="scientific">Winogradskyella damuponensis</name>
    <dbReference type="NCBI Taxonomy" id="943939"/>
    <lineage>
        <taxon>Bacteria</taxon>
        <taxon>Pseudomonadati</taxon>
        <taxon>Bacteroidota</taxon>
        <taxon>Flavobacteriia</taxon>
        <taxon>Flavobacteriales</taxon>
        <taxon>Flavobacteriaceae</taxon>
        <taxon>Winogradskyella</taxon>
    </lineage>
</organism>
<evidence type="ECO:0008006" key="3">
    <source>
        <dbReference type="Google" id="ProtNLM"/>
    </source>
</evidence>
<evidence type="ECO:0000313" key="1">
    <source>
        <dbReference type="EMBL" id="GAA4246013.1"/>
    </source>
</evidence>